<keyword evidence="1" id="KW-0963">Cytoplasm</keyword>
<protein>
    <submittedName>
        <fullName evidence="5">eIF3 subunit 6 protein</fullName>
    </submittedName>
</protein>
<evidence type="ECO:0000256" key="1">
    <source>
        <dbReference type="ARBA" id="ARBA00022490"/>
    </source>
</evidence>
<keyword evidence="6" id="KW-1185">Reference proteome</keyword>
<dbReference type="SMART" id="SM01186">
    <property type="entry name" value="eIF3_N"/>
    <property type="match status" value="1"/>
</dbReference>
<feature type="domain" description="Eukaryotic translation initiation factor 3 subunit E N-terminal" evidence="4">
    <location>
        <begin position="5"/>
        <end position="124"/>
    </location>
</feature>
<dbReference type="InterPro" id="IPR016650">
    <property type="entry name" value="eIF3e"/>
</dbReference>
<evidence type="ECO:0000256" key="2">
    <source>
        <dbReference type="ARBA" id="ARBA00022540"/>
    </source>
</evidence>
<dbReference type="Proteomes" id="UP000054495">
    <property type="component" value="Unassembled WGS sequence"/>
</dbReference>
<gene>
    <name evidence="5" type="ORF">ANCCEY_12966</name>
</gene>
<evidence type="ECO:0000259" key="4">
    <source>
        <dbReference type="SMART" id="SM01186"/>
    </source>
</evidence>
<sequence>MAEYDLTKRMAPFFDLHLIIPLLEFIEPRKIYDDASLVEMHRHVLMKTNMIDSLTETYQGTPIPKELETKRAEVLKERDILKAKVMCPHLLRYLAVAVVTSKNKQKNSLKDLIKVIDIERHNYQDPVTDFLTCLYIKYDFDEAQEKLRQCEEVEAERWIVDLIRNYRIDGAKIDSKLGQVVMGVKAVSIHEQVMENTKRLTLRAQQIALQLEKARTERKSTV</sequence>
<dbReference type="PANTHER" id="PTHR10317">
    <property type="entry name" value="EUKARYOTIC TRANSLATION INITIATION FACTOR 3 SUBUNIT E"/>
    <property type="match status" value="1"/>
</dbReference>
<name>A0A0D6L839_9BILA</name>
<dbReference type="EMBL" id="KE125535">
    <property type="protein sequence ID" value="EPB67945.1"/>
    <property type="molecule type" value="Genomic_DNA"/>
</dbReference>
<dbReference type="GO" id="GO:0005852">
    <property type="term" value="C:eukaryotic translation initiation factor 3 complex"/>
    <property type="evidence" value="ECO:0007669"/>
    <property type="project" value="InterPro"/>
</dbReference>
<keyword evidence="2" id="KW-0396">Initiation factor</keyword>
<organism evidence="5 6">
    <name type="scientific">Ancylostoma ceylanicum</name>
    <dbReference type="NCBI Taxonomy" id="53326"/>
    <lineage>
        <taxon>Eukaryota</taxon>
        <taxon>Metazoa</taxon>
        <taxon>Ecdysozoa</taxon>
        <taxon>Nematoda</taxon>
        <taxon>Chromadorea</taxon>
        <taxon>Rhabditida</taxon>
        <taxon>Rhabditina</taxon>
        <taxon>Rhabditomorpha</taxon>
        <taxon>Strongyloidea</taxon>
        <taxon>Ancylostomatidae</taxon>
        <taxon>Ancylostomatinae</taxon>
        <taxon>Ancylostoma</taxon>
    </lineage>
</organism>
<evidence type="ECO:0000256" key="3">
    <source>
        <dbReference type="ARBA" id="ARBA00022917"/>
    </source>
</evidence>
<keyword evidence="3" id="KW-0648">Protein biosynthesis</keyword>
<dbReference type="InterPro" id="IPR019010">
    <property type="entry name" value="eIF3e_N"/>
</dbReference>
<evidence type="ECO:0000313" key="6">
    <source>
        <dbReference type="Proteomes" id="UP000054495"/>
    </source>
</evidence>
<dbReference type="Pfam" id="PF09440">
    <property type="entry name" value="eIF3_N"/>
    <property type="match status" value="1"/>
</dbReference>
<dbReference type="AlphaFoldDB" id="A0A0D6L839"/>
<dbReference type="GO" id="GO:0003743">
    <property type="term" value="F:translation initiation factor activity"/>
    <property type="evidence" value="ECO:0007669"/>
    <property type="project" value="UniProtKB-KW"/>
</dbReference>
<accession>A0A0D6L839</accession>
<reference evidence="5 6" key="1">
    <citation type="submission" date="2013-05" db="EMBL/GenBank/DDBJ databases">
        <title>Draft genome of the parasitic nematode Anyclostoma ceylanicum.</title>
        <authorList>
            <person name="Mitreva M."/>
        </authorList>
    </citation>
    <scope>NUCLEOTIDE SEQUENCE [LARGE SCALE GENOMIC DNA]</scope>
</reference>
<proteinExistence type="predicted"/>
<evidence type="ECO:0000313" key="5">
    <source>
        <dbReference type="EMBL" id="EPB67945.1"/>
    </source>
</evidence>